<reference evidence="1 2" key="1">
    <citation type="journal article" date="2018" name="Front. Plant Sci.">
        <title>Red Clover (Trifolium pratense) and Zigzag Clover (T. medium) - A Picture of Genomic Similarities and Differences.</title>
        <authorList>
            <person name="Dluhosova J."/>
            <person name="Istvanek J."/>
            <person name="Nedelnik J."/>
            <person name="Repkova J."/>
        </authorList>
    </citation>
    <scope>NUCLEOTIDE SEQUENCE [LARGE SCALE GENOMIC DNA]</scope>
    <source>
        <strain evidence="2">cv. 10/8</strain>
        <tissue evidence="1">Leaf</tissue>
    </source>
</reference>
<protein>
    <submittedName>
        <fullName evidence="1">ROOT HAIR defective 3 GTP-binding family protein</fullName>
    </submittedName>
</protein>
<dbReference type="EMBL" id="LXQA010004567">
    <property type="protein sequence ID" value="MCH83043.1"/>
    <property type="molecule type" value="Genomic_DNA"/>
</dbReference>
<dbReference type="AlphaFoldDB" id="A0A392M7C1"/>
<sequence length="65" mass="7650">FSKEFKPRFWWTEEEEIRACERKALSAVSPGDILIPPVECKSLWRQFQGETEYTVKKAIAAQFEI</sequence>
<gene>
    <name evidence="1" type="ORF">A2U01_0003857</name>
</gene>
<proteinExistence type="predicted"/>
<organism evidence="1 2">
    <name type="scientific">Trifolium medium</name>
    <dbReference type="NCBI Taxonomy" id="97028"/>
    <lineage>
        <taxon>Eukaryota</taxon>
        <taxon>Viridiplantae</taxon>
        <taxon>Streptophyta</taxon>
        <taxon>Embryophyta</taxon>
        <taxon>Tracheophyta</taxon>
        <taxon>Spermatophyta</taxon>
        <taxon>Magnoliopsida</taxon>
        <taxon>eudicotyledons</taxon>
        <taxon>Gunneridae</taxon>
        <taxon>Pentapetalae</taxon>
        <taxon>rosids</taxon>
        <taxon>fabids</taxon>
        <taxon>Fabales</taxon>
        <taxon>Fabaceae</taxon>
        <taxon>Papilionoideae</taxon>
        <taxon>50 kb inversion clade</taxon>
        <taxon>NPAAA clade</taxon>
        <taxon>Hologalegina</taxon>
        <taxon>IRL clade</taxon>
        <taxon>Trifolieae</taxon>
        <taxon>Trifolium</taxon>
    </lineage>
</organism>
<comment type="caution">
    <text evidence="1">The sequence shown here is derived from an EMBL/GenBank/DDBJ whole genome shotgun (WGS) entry which is preliminary data.</text>
</comment>
<feature type="non-terminal residue" evidence="1">
    <location>
        <position position="1"/>
    </location>
</feature>
<accession>A0A392M7C1</accession>
<dbReference type="Proteomes" id="UP000265520">
    <property type="component" value="Unassembled WGS sequence"/>
</dbReference>
<keyword evidence="2" id="KW-1185">Reference proteome</keyword>
<evidence type="ECO:0000313" key="2">
    <source>
        <dbReference type="Proteomes" id="UP000265520"/>
    </source>
</evidence>
<name>A0A392M7C1_9FABA</name>
<evidence type="ECO:0000313" key="1">
    <source>
        <dbReference type="EMBL" id="MCH83043.1"/>
    </source>
</evidence>